<evidence type="ECO:0000313" key="3">
    <source>
        <dbReference type="Proteomes" id="UP000298794"/>
    </source>
</evidence>
<proteinExistence type="predicted"/>
<evidence type="ECO:0000313" key="2">
    <source>
        <dbReference type="EMBL" id="QCG77593.1"/>
    </source>
</evidence>
<name>A0A4D6T7N0_9CAUD</name>
<feature type="region of interest" description="Disordered" evidence="1">
    <location>
        <begin position="76"/>
        <end position="105"/>
    </location>
</feature>
<dbReference type="KEGG" id="vg:55013794"/>
<dbReference type="GeneID" id="55013794"/>
<feature type="compositionally biased region" description="Basic and acidic residues" evidence="1">
    <location>
        <begin position="87"/>
        <end position="105"/>
    </location>
</feature>
<feature type="compositionally biased region" description="Low complexity" evidence="1">
    <location>
        <begin position="76"/>
        <end position="86"/>
    </location>
</feature>
<dbReference type="RefSeq" id="YP_009822298.1">
    <property type="nucleotide sequence ID" value="NC_048185.1"/>
</dbReference>
<organism evidence="2 3">
    <name type="scientific">Gordonia phage Fairfaxidum</name>
    <dbReference type="NCBI Taxonomy" id="2572526"/>
    <lineage>
        <taxon>Viruses</taxon>
        <taxon>Duplodnaviria</taxon>
        <taxon>Heunggongvirae</taxon>
        <taxon>Uroviricota</taxon>
        <taxon>Caudoviricetes</taxon>
        <taxon>Fairfaxidumvirus</taxon>
        <taxon>Fairfaxidumvirus fairfaxidum</taxon>
    </lineage>
</organism>
<gene>
    <name evidence="2" type="primary">10</name>
    <name evidence="2" type="ORF">SEA_FAIRFAXIDUM_10</name>
</gene>
<reference evidence="2 3" key="1">
    <citation type="submission" date="2019-04" db="EMBL/GenBank/DDBJ databases">
        <authorList>
            <person name="Adelsberg A.K."/>
            <person name="Kohli N."/>
            <person name="Marar C.I."/>
            <person name="Roccamo R.A."/>
            <person name="Shoush J.M."/>
            <person name="Butela K.A."/>
            <person name="Garlena R.A."/>
            <person name="Russell D.A."/>
            <person name="Pope W.H."/>
            <person name="Jacobs-Sera D."/>
            <person name="Hatfull G.F."/>
        </authorList>
    </citation>
    <scope>NUCLEOTIDE SEQUENCE [LARGE SCALE GENOMIC DNA]</scope>
</reference>
<dbReference type="EMBL" id="MK814757">
    <property type="protein sequence ID" value="QCG77593.1"/>
    <property type="molecule type" value="Genomic_DNA"/>
</dbReference>
<protein>
    <submittedName>
        <fullName evidence="2">Uncharacterized protein</fullName>
    </submittedName>
</protein>
<keyword evidence="3" id="KW-1185">Reference proteome</keyword>
<dbReference type="Proteomes" id="UP000298794">
    <property type="component" value="Segment"/>
</dbReference>
<accession>A0A4D6T7N0</accession>
<evidence type="ECO:0000256" key="1">
    <source>
        <dbReference type="SAM" id="MobiDB-lite"/>
    </source>
</evidence>
<sequence>MPEIAKKITIDRKLKKVFVDGVEFPWLIEQRGPDVEDIANPEAIPVVLIPVLADDVEVIPSDDEVTRAAETVEEATSAYEAAAEAVDQSRDAARDTLERLDRELR</sequence>